<dbReference type="InterPro" id="IPR052912">
    <property type="entry name" value="UPF0111_domain"/>
</dbReference>
<dbReference type="Proteomes" id="UP000738826">
    <property type="component" value="Unassembled WGS sequence"/>
</dbReference>
<dbReference type="PANTHER" id="PTHR37298:SF1">
    <property type="entry name" value="UPF0111 PROTEIN YKAA"/>
    <property type="match status" value="1"/>
</dbReference>
<comment type="similarity">
    <text evidence="1">Belongs to the UPF0111 family.</text>
</comment>
<sequence length="206" mass="23881">MAIKLEELLIPKERNFFKMLNDQAKKAEEGAEAFEKFLESNSTDDFKKVLKAEDEGDELRRITMINLVATFVTPIDREDISNISKQLDDILDELQTAAERINVYRVKGDVHCKRMTNLLRKAIQSVLKAIIHFKENKETALRDVLEVKTYNKETKEEYNKALEKLYGGELTIDVIKMREIYKHIRDCGKATAETSNYIMETIVKTT</sequence>
<comment type="caution">
    <text evidence="2">The sequence shown here is derived from an EMBL/GenBank/DDBJ whole genome shotgun (WGS) entry which is preliminary data.</text>
</comment>
<reference evidence="2" key="1">
    <citation type="submission" date="2019-11" db="EMBL/GenBank/DDBJ databases">
        <title>Lipid analysis of CO2-rich subsurface aquifers suggests an autotrophy-based deep biosphere with lysolipids enriched in CPR bacteria.</title>
        <authorList>
            <person name="Probst A.J."/>
            <person name="Elling F.J."/>
            <person name="Castelle C.J."/>
            <person name="Zhu Q."/>
            <person name="Elvert M."/>
            <person name="Birarda G."/>
            <person name="Holman H.-Y."/>
            <person name="Lane K.R."/>
            <person name="Ladd B."/>
            <person name="Ryan M.C."/>
            <person name="Woyke T."/>
            <person name="Hinrichs K.-U."/>
            <person name="Banfield J.F."/>
        </authorList>
    </citation>
    <scope>NUCLEOTIDE SEQUENCE</scope>
    <source>
        <strain evidence="2">CG_2015-04_33_537</strain>
    </source>
</reference>
<evidence type="ECO:0000256" key="1">
    <source>
        <dbReference type="ARBA" id="ARBA00008591"/>
    </source>
</evidence>
<protein>
    <submittedName>
        <fullName evidence="2">DUF47 family protein</fullName>
    </submittedName>
</protein>
<dbReference type="InterPro" id="IPR038078">
    <property type="entry name" value="PhoU-like_sf"/>
</dbReference>
<evidence type="ECO:0000313" key="2">
    <source>
        <dbReference type="EMBL" id="NCS91870.1"/>
    </source>
</evidence>
<dbReference type="EMBL" id="JAACQH010000120">
    <property type="protein sequence ID" value="NCS91870.1"/>
    <property type="molecule type" value="Genomic_DNA"/>
</dbReference>
<dbReference type="InterPro" id="IPR018445">
    <property type="entry name" value="Put_Phosphate_transp_reg"/>
</dbReference>
<name>A0A8J7YXV4_9ARCH</name>
<dbReference type="PANTHER" id="PTHR37298">
    <property type="entry name" value="UPF0111 PROTEIN YKAA"/>
    <property type="match status" value="1"/>
</dbReference>
<proteinExistence type="inferred from homology"/>
<evidence type="ECO:0000313" key="3">
    <source>
        <dbReference type="Proteomes" id="UP000738826"/>
    </source>
</evidence>
<dbReference type="Pfam" id="PF01865">
    <property type="entry name" value="PhoU_div"/>
    <property type="match status" value="1"/>
</dbReference>
<accession>A0A8J7YXV4</accession>
<gene>
    <name evidence="2" type="ORF">GW779_05665</name>
</gene>
<dbReference type="Gene3D" id="1.20.58.220">
    <property type="entry name" value="Phosphate transport system protein phou homolog 2, domain 2"/>
    <property type="match status" value="1"/>
</dbReference>
<dbReference type="AlphaFoldDB" id="A0A8J7YXV4"/>
<organism evidence="2 3">
    <name type="scientific">Candidatus Altarchaeum hamiconexum</name>
    <dbReference type="NCBI Taxonomy" id="1803513"/>
    <lineage>
        <taxon>Archaea</taxon>
        <taxon>Candidatus Altarchaeota</taxon>
        <taxon>Candidatus Altiarchaeia</taxon>
        <taxon>Candidatus Altarchaeales</taxon>
        <taxon>Candidatus Altarchaeaceae</taxon>
        <taxon>Candidatus Altarchaeum</taxon>
    </lineage>
</organism>